<dbReference type="GO" id="GO:0004843">
    <property type="term" value="F:cysteine-type deubiquitinase activity"/>
    <property type="evidence" value="ECO:0007669"/>
    <property type="project" value="UniProtKB-EC"/>
</dbReference>
<keyword evidence="4" id="KW-0645">Protease</keyword>
<keyword evidence="11" id="KW-1185">Reference proteome</keyword>
<proteinExistence type="inferred from homology"/>
<keyword evidence="5" id="KW-0833">Ubl conjugation pathway</keyword>
<comment type="caution">
    <text evidence="10">The sequence shown here is derived from an EMBL/GenBank/DDBJ whole genome shotgun (WGS) entry which is preliminary data.</text>
</comment>
<dbReference type="GO" id="GO:0005634">
    <property type="term" value="C:nucleus"/>
    <property type="evidence" value="ECO:0007669"/>
    <property type="project" value="TreeGrafter"/>
</dbReference>
<gene>
    <name evidence="10" type="primary">USP45</name>
    <name evidence="10" type="ORF">HK103_005578</name>
</gene>
<evidence type="ECO:0000256" key="8">
    <source>
        <dbReference type="SAM" id="MobiDB-lite"/>
    </source>
</evidence>
<dbReference type="Pfam" id="PF00443">
    <property type="entry name" value="UCH"/>
    <property type="match status" value="1"/>
</dbReference>
<dbReference type="InterPro" id="IPR028889">
    <property type="entry name" value="USP"/>
</dbReference>
<evidence type="ECO:0000256" key="4">
    <source>
        <dbReference type="ARBA" id="ARBA00022670"/>
    </source>
</evidence>
<dbReference type="EMBL" id="JADGKB010000052">
    <property type="protein sequence ID" value="KAJ3256323.1"/>
    <property type="molecule type" value="Genomic_DNA"/>
</dbReference>
<dbReference type="InterPro" id="IPR018200">
    <property type="entry name" value="USP_CS"/>
</dbReference>
<dbReference type="PROSITE" id="PS50235">
    <property type="entry name" value="USP_3"/>
    <property type="match status" value="1"/>
</dbReference>
<dbReference type="PANTHER" id="PTHR24006">
    <property type="entry name" value="UBIQUITIN CARBOXYL-TERMINAL HYDROLASE"/>
    <property type="match status" value="1"/>
</dbReference>
<evidence type="ECO:0000313" key="11">
    <source>
        <dbReference type="Proteomes" id="UP001210925"/>
    </source>
</evidence>
<evidence type="ECO:0000256" key="7">
    <source>
        <dbReference type="ARBA" id="ARBA00022807"/>
    </source>
</evidence>
<dbReference type="GO" id="GO:0016579">
    <property type="term" value="P:protein deubiquitination"/>
    <property type="evidence" value="ECO:0007669"/>
    <property type="project" value="InterPro"/>
</dbReference>
<keyword evidence="7" id="KW-0788">Thiol protease</keyword>
<keyword evidence="6 10" id="KW-0378">Hydrolase</keyword>
<dbReference type="InterPro" id="IPR050164">
    <property type="entry name" value="Peptidase_C19"/>
</dbReference>
<dbReference type="GO" id="GO:0005829">
    <property type="term" value="C:cytosol"/>
    <property type="evidence" value="ECO:0007669"/>
    <property type="project" value="TreeGrafter"/>
</dbReference>
<evidence type="ECO:0000256" key="5">
    <source>
        <dbReference type="ARBA" id="ARBA00022786"/>
    </source>
</evidence>
<dbReference type="InterPro" id="IPR001394">
    <property type="entry name" value="Peptidase_C19_UCH"/>
</dbReference>
<evidence type="ECO:0000313" key="10">
    <source>
        <dbReference type="EMBL" id="KAJ3256323.1"/>
    </source>
</evidence>
<comment type="similarity">
    <text evidence="2">Belongs to the peptidase C19 family.</text>
</comment>
<dbReference type="EC" id="3.4.19.12" evidence="3"/>
<dbReference type="PANTHER" id="PTHR24006:SF888">
    <property type="entry name" value="UBIQUITIN CARBOXYL-TERMINAL HYDROLASE 30"/>
    <property type="match status" value="1"/>
</dbReference>
<reference evidence="10" key="1">
    <citation type="submission" date="2020-05" db="EMBL/GenBank/DDBJ databases">
        <title>Phylogenomic resolution of chytrid fungi.</title>
        <authorList>
            <person name="Stajich J.E."/>
            <person name="Amses K."/>
            <person name="Simmons R."/>
            <person name="Seto K."/>
            <person name="Myers J."/>
            <person name="Bonds A."/>
            <person name="Quandt C.A."/>
            <person name="Barry K."/>
            <person name="Liu P."/>
            <person name="Grigoriev I."/>
            <person name="Longcore J.E."/>
            <person name="James T.Y."/>
        </authorList>
    </citation>
    <scope>NUCLEOTIDE SEQUENCE</scope>
    <source>
        <strain evidence="10">PLAUS21</strain>
    </source>
</reference>
<organism evidence="10 11">
    <name type="scientific">Boothiomyces macroporosus</name>
    <dbReference type="NCBI Taxonomy" id="261099"/>
    <lineage>
        <taxon>Eukaryota</taxon>
        <taxon>Fungi</taxon>
        <taxon>Fungi incertae sedis</taxon>
        <taxon>Chytridiomycota</taxon>
        <taxon>Chytridiomycota incertae sedis</taxon>
        <taxon>Chytridiomycetes</taxon>
        <taxon>Rhizophydiales</taxon>
        <taxon>Terramycetaceae</taxon>
        <taxon>Boothiomyces</taxon>
    </lineage>
</organism>
<dbReference type="PROSITE" id="PS00973">
    <property type="entry name" value="USP_2"/>
    <property type="match status" value="1"/>
</dbReference>
<feature type="region of interest" description="Disordered" evidence="8">
    <location>
        <begin position="56"/>
        <end position="81"/>
    </location>
</feature>
<evidence type="ECO:0000256" key="2">
    <source>
        <dbReference type="ARBA" id="ARBA00009085"/>
    </source>
</evidence>
<comment type="catalytic activity">
    <reaction evidence="1">
        <text>Thiol-dependent hydrolysis of ester, thioester, amide, peptide and isopeptide bonds formed by the C-terminal Gly of ubiquitin (a 76-residue protein attached to proteins as an intracellular targeting signal).</text>
        <dbReference type="EC" id="3.4.19.12"/>
    </reaction>
</comment>
<feature type="domain" description="USP" evidence="9">
    <location>
        <begin position="1"/>
        <end position="400"/>
    </location>
</feature>
<sequence>MKKLNTDRKETVNPKELFDILKTSWGVYGRYGQQDSHEMLRRLLDGIRNEQLGLDLNGSKKEPNVLDGNDNAFPPSSQDLPSNIEAEQKSEIPENSKESCGDELTSHSIEERKSTVVDQVFGGNLVEEGKFKNYMNSLGRQVKKNLFNQKKEVESVSVTQQMTTLSISTNAALPREKVELIRKILKTDPILINSNPTISQCVAKFFDIEVLENDNGFVCENCAKDKREETMSDITISRTPSDMSMDSCGAVVEAESQVQEKDSVSVETVYTRAFKRYMLYTPPRVLVLHMKRFSQKGNKVSKVNNHVTFEEEIDISEFVAPPLPSDQKNGRQLQSCNYRLYAVIVHSGTMNGGHYVAYIRKQSASGEKVSWQYCSDSLVRFTNWDEVARCKPYMLFYENYNKV</sequence>
<evidence type="ECO:0000256" key="3">
    <source>
        <dbReference type="ARBA" id="ARBA00012759"/>
    </source>
</evidence>
<dbReference type="InterPro" id="IPR038765">
    <property type="entry name" value="Papain-like_cys_pep_sf"/>
</dbReference>
<evidence type="ECO:0000256" key="1">
    <source>
        <dbReference type="ARBA" id="ARBA00000707"/>
    </source>
</evidence>
<dbReference type="Gene3D" id="3.90.70.10">
    <property type="entry name" value="Cysteine proteinases"/>
    <property type="match status" value="1"/>
</dbReference>
<evidence type="ECO:0000259" key="9">
    <source>
        <dbReference type="PROSITE" id="PS50235"/>
    </source>
</evidence>
<accession>A0AAD5UF30</accession>
<dbReference type="SUPFAM" id="SSF54001">
    <property type="entry name" value="Cysteine proteinases"/>
    <property type="match status" value="1"/>
</dbReference>
<dbReference type="GO" id="GO:0006508">
    <property type="term" value="P:proteolysis"/>
    <property type="evidence" value="ECO:0007669"/>
    <property type="project" value="UniProtKB-KW"/>
</dbReference>
<dbReference type="Proteomes" id="UP001210925">
    <property type="component" value="Unassembled WGS sequence"/>
</dbReference>
<evidence type="ECO:0000256" key="6">
    <source>
        <dbReference type="ARBA" id="ARBA00022801"/>
    </source>
</evidence>
<protein>
    <recommendedName>
        <fullName evidence="3">ubiquitinyl hydrolase 1</fullName>
        <ecNumber evidence="3">3.4.19.12</ecNumber>
    </recommendedName>
</protein>
<dbReference type="AlphaFoldDB" id="A0AAD5UF30"/>
<name>A0AAD5UF30_9FUNG</name>